<protein>
    <submittedName>
        <fullName evidence="4">Related to oxidoreductase</fullName>
    </submittedName>
</protein>
<dbReference type="Gene3D" id="3.90.180.10">
    <property type="entry name" value="Medium-chain alcohol dehydrogenases, catalytic domain"/>
    <property type="match status" value="1"/>
</dbReference>
<name>A0AAE8MX95_9PEZI</name>
<dbReference type="InterPro" id="IPR020843">
    <property type="entry name" value="ER"/>
</dbReference>
<dbReference type="CDD" id="cd08249">
    <property type="entry name" value="enoyl_reductase_like"/>
    <property type="match status" value="1"/>
</dbReference>
<comment type="caution">
    <text evidence="4">The sequence shown here is derived from an EMBL/GenBank/DDBJ whole genome shotgun (WGS) entry which is preliminary data.</text>
</comment>
<dbReference type="InterPro" id="IPR013154">
    <property type="entry name" value="ADH-like_N"/>
</dbReference>
<feature type="domain" description="Enoyl reductase (ER)" evidence="3">
    <location>
        <begin position="13"/>
        <end position="344"/>
    </location>
</feature>
<comment type="similarity">
    <text evidence="1">Belongs to the zinc-containing alcohol dehydrogenase family.</text>
</comment>
<dbReference type="AlphaFoldDB" id="A0AAE8MX95"/>
<dbReference type="GO" id="GO:0016651">
    <property type="term" value="F:oxidoreductase activity, acting on NAD(P)H"/>
    <property type="evidence" value="ECO:0007669"/>
    <property type="project" value="InterPro"/>
</dbReference>
<sequence length="353" mass="37467">MTTQSGITVESPGKPWTIVSSIPRPSPGKKQALVRSVVVGLNPVDPMQQQYGILVDEWPAVLGSDFAGLVLEVGEGCTKLKTGDYVFSCAFIGQNRYTPLQENFLVDEDLVFKKDEGTSLQGGSTFGAGLLTASLGLLAGTGITLPAPGTTPPKKEDWIIILGGSGTVGQFAVQLAKLCGYNVLASSSPSKASIPIRQGATTTFDSRAALEQQIAEIKKVTGGAFARVFDASAAGYDLAINALESASEAPVKYFSSVDDWSPFNTPSTIKEYRAELGHLGRYDEDLGATVSKQIAEWIPNLEEHIKHGSIKAIDYELVEGLGWEKAIEGLEKLTDGKATRKLAVVVGTEAVQS</sequence>
<accession>A0AAE8MX95</accession>
<dbReference type="SUPFAM" id="SSF50129">
    <property type="entry name" value="GroES-like"/>
    <property type="match status" value="1"/>
</dbReference>
<dbReference type="PANTHER" id="PTHR45348:SF2">
    <property type="entry name" value="ZINC-TYPE ALCOHOL DEHYDROGENASE-LIKE PROTEIN C2E1P3.01"/>
    <property type="match status" value="1"/>
</dbReference>
<dbReference type="InterPro" id="IPR047122">
    <property type="entry name" value="Trans-enoyl_RdTase-like"/>
</dbReference>
<organism evidence="4 5">
    <name type="scientific">Cephalotrichum gorgonifer</name>
    <dbReference type="NCBI Taxonomy" id="2041049"/>
    <lineage>
        <taxon>Eukaryota</taxon>
        <taxon>Fungi</taxon>
        <taxon>Dikarya</taxon>
        <taxon>Ascomycota</taxon>
        <taxon>Pezizomycotina</taxon>
        <taxon>Sordariomycetes</taxon>
        <taxon>Hypocreomycetidae</taxon>
        <taxon>Microascales</taxon>
        <taxon>Microascaceae</taxon>
        <taxon>Cephalotrichum</taxon>
    </lineage>
</organism>
<evidence type="ECO:0000259" key="3">
    <source>
        <dbReference type="SMART" id="SM00829"/>
    </source>
</evidence>
<reference evidence="4" key="1">
    <citation type="submission" date="2018-03" db="EMBL/GenBank/DDBJ databases">
        <authorList>
            <person name="Guldener U."/>
        </authorList>
    </citation>
    <scope>NUCLEOTIDE SEQUENCE</scope>
</reference>
<dbReference type="Gene3D" id="3.40.50.720">
    <property type="entry name" value="NAD(P)-binding Rossmann-like Domain"/>
    <property type="match status" value="1"/>
</dbReference>
<dbReference type="Pfam" id="PF08240">
    <property type="entry name" value="ADH_N"/>
    <property type="match status" value="1"/>
</dbReference>
<dbReference type="SMART" id="SM00829">
    <property type="entry name" value="PKS_ER"/>
    <property type="match status" value="1"/>
</dbReference>
<dbReference type="Proteomes" id="UP001187682">
    <property type="component" value="Unassembled WGS sequence"/>
</dbReference>
<evidence type="ECO:0000313" key="5">
    <source>
        <dbReference type="Proteomes" id="UP001187682"/>
    </source>
</evidence>
<keyword evidence="2" id="KW-0560">Oxidoreductase</keyword>
<dbReference type="PANTHER" id="PTHR45348">
    <property type="entry name" value="HYPOTHETICAL OXIDOREDUCTASE (EUROFUNG)"/>
    <property type="match status" value="1"/>
</dbReference>
<dbReference type="SUPFAM" id="SSF51735">
    <property type="entry name" value="NAD(P)-binding Rossmann-fold domains"/>
    <property type="match status" value="1"/>
</dbReference>
<dbReference type="EMBL" id="ONZQ02000004">
    <property type="protein sequence ID" value="SPO01224.1"/>
    <property type="molecule type" value="Genomic_DNA"/>
</dbReference>
<keyword evidence="5" id="KW-1185">Reference proteome</keyword>
<proteinExistence type="inferred from homology"/>
<dbReference type="InterPro" id="IPR036291">
    <property type="entry name" value="NAD(P)-bd_dom_sf"/>
</dbReference>
<evidence type="ECO:0000313" key="4">
    <source>
        <dbReference type="EMBL" id="SPO01224.1"/>
    </source>
</evidence>
<dbReference type="InterPro" id="IPR011032">
    <property type="entry name" value="GroES-like_sf"/>
</dbReference>
<evidence type="ECO:0000256" key="2">
    <source>
        <dbReference type="ARBA" id="ARBA00023002"/>
    </source>
</evidence>
<evidence type="ECO:0000256" key="1">
    <source>
        <dbReference type="ARBA" id="ARBA00008072"/>
    </source>
</evidence>
<gene>
    <name evidence="4" type="ORF">DNG_03971</name>
</gene>